<accession>A0A2M4DCF7</accession>
<sequence>MLPCGVPRFCALARTVSCCAIIIGIWSMGRLHETRGWPLVYARVHRHTTTANLIYVVSHFVIQFNLI</sequence>
<evidence type="ECO:0000313" key="1">
    <source>
        <dbReference type="EMBL" id="MBW75280.1"/>
    </source>
</evidence>
<dbReference type="AlphaFoldDB" id="A0A2M4DCF7"/>
<dbReference type="EMBL" id="GGFL01011102">
    <property type="protein sequence ID" value="MBW75280.1"/>
    <property type="molecule type" value="Transcribed_RNA"/>
</dbReference>
<name>A0A2M4DCF7_ANODA</name>
<proteinExistence type="predicted"/>
<protein>
    <submittedName>
        <fullName evidence="1">Putative secreted protein</fullName>
    </submittedName>
</protein>
<reference evidence="1" key="1">
    <citation type="submission" date="2018-01" db="EMBL/GenBank/DDBJ databases">
        <title>An insight into the sialome of Amazonian anophelines.</title>
        <authorList>
            <person name="Ribeiro J.M."/>
            <person name="Scarpassa V."/>
            <person name="Calvo E."/>
        </authorList>
    </citation>
    <scope>NUCLEOTIDE SEQUENCE</scope>
</reference>
<organism evidence="1">
    <name type="scientific">Anopheles darlingi</name>
    <name type="common">Mosquito</name>
    <dbReference type="NCBI Taxonomy" id="43151"/>
    <lineage>
        <taxon>Eukaryota</taxon>
        <taxon>Metazoa</taxon>
        <taxon>Ecdysozoa</taxon>
        <taxon>Arthropoda</taxon>
        <taxon>Hexapoda</taxon>
        <taxon>Insecta</taxon>
        <taxon>Pterygota</taxon>
        <taxon>Neoptera</taxon>
        <taxon>Endopterygota</taxon>
        <taxon>Diptera</taxon>
        <taxon>Nematocera</taxon>
        <taxon>Culicoidea</taxon>
        <taxon>Culicidae</taxon>
        <taxon>Anophelinae</taxon>
        <taxon>Anopheles</taxon>
    </lineage>
</organism>